<keyword evidence="1" id="KW-0808">Transferase</keyword>
<sequence length="200" mass="24300">MLKKDLYKILKNKKFKFFINKDEPLNIYFDYPKDYDVVSYILSFIKLEIGKISELIPSSKTIIQPYISQVFPDVFSEKIIVKIVDPIRTFYDKLIILHAEAKRTNGNYKKRYSRHYYDVYKMLESDIKNKSLENFELLKSVIEFKKKFYRSSFPQYDEIYQGKLKLVPSTEVINFYKEDYKKWKKWFLERLLVLIKSLKN</sequence>
<dbReference type="InterPro" id="IPR014942">
    <property type="entry name" value="AbiEii"/>
</dbReference>
<gene>
    <name evidence="1" type="ORF">NCTC10181_00079</name>
</gene>
<dbReference type="AlphaFoldDB" id="A0A449B121"/>
<dbReference type="KEGG" id="mcit:NCTC10181_00079"/>
<name>A0A449B121_9BACT</name>
<dbReference type="Proteomes" id="UP000290985">
    <property type="component" value="Chromosome"/>
</dbReference>
<reference evidence="1 2" key="1">
    <citation type="submission" date="2019-01" db="EMBL/GenBank/DDBJ databases">
        <authorList>
            <consortium name="Pathogen Informatics"/>
        </authorList>
    </citation>
    <scope>NUCLEOTIDE SEQUENCE [LARGE SCALE GENOMIC DNA]</scope>
    <source>
        <strain evidence="1 2">NCTC10181</strain>
    </source>
</reference>
<accession>A0A449B121</accession>
<evidence type="ECO:0000313" key="1">
    <source>
        <dbReference type="EMBL" id="VEU74244.1"/>
    </source>
</evidence>
<dbReference type="Pfam" id="PF08843">
    <property type="entry name" value="AbiEii"/>
    <property type="match status" value="1"/>
</dbReference>
<organism evidence="1 2">
    <name type="scientific">Mycoplasmopsis citelli</name>
    <dbReference type="NCBI Taxonomy" id="171281"/>
    <lineage>
        <taxon>Bacteria</taxon>
        <taxon>Bacillati</taxon>
        <taxon>Mycoplasmatota</taxon>
        <taxon>Mycoplasmoidales</taxon>
        <taxon>Metamycoplasmataceae</taxon>
        <taxon>Mycoplasmopsis</taxon>
    </lineage>
</organism>
<dbReference type="EMBL" id="LR215036">
    <property type="protein sequence ID" value="VEU74244.1"/>
    <property type="molecule type" value="Genomic_DNA"/>
</dbReference>
<protein>
    <submittedName>
        <fullName evidence="1">Nucleotidyl transferase of uncharacterized function (DUF1814)</fullName>
    </submittedName>
</protein>
<proteinExistence type="predicted"/>
<keyword evidence="2" id="KW-1185">Reference proteome</keyword>
<evidence type="ECO:0000313" key="2">
    <source>
        <dbReference type="Proteomes" id="UP000290985"/>
    </source>
</evidence>
<dbReference type="GO" id="GO:0016740">
    <property type="term" value="F:transferase activity"/>
    <property type="evidence" value="ECO:0007669"/>
    <property type="project" value="UniProtKB-KW"/>
</dbReference>